<feature type="binding site" evidence="1">
    <location>
        <position position="8"/>
    </location>
    <ligand>
        <name>Mg(2+)</name>
        <dbReference type="ChEBI" id="CHEBI:18420"/>
    </ligand>
</feature>
<dbReference type="HAMAP" id="MF_00101">
    <property type="entry name" value="AcpS"/>
    <property type="match status" value="1"/>
</dbReference>
<evidence type="ECO:0000256" key="1">
    <source>
        <dbReference type="HAMAP-Rule" id="MF_00101"/>
    </source>
</evidence>
<feature type="binding site" evidence="1">
    <location>
        <position position="58"/>
    </location>
    <ligand>
        <name>Mg(2+)</name>
        <dbReference type="ChEBI" id="CHEBI:18420"/>
    </ligand>
</feature>
<gene>
    <name evidence="1" type="primary">acpS</name>
    <name evidence="2" type="ORF">AYR53_05730</name>
</gene>
<name>A0A192H218_9LACO</name>
<dbReference type="OrthoDB" id="517356at2"/>
<dbReference type="NCBIfam" id="TIGR00556">
    <property type="entry name" value="pantethn_trn"/>
    <property type="match status" value="1"/>
</dbReference>
<dbReference type="STRING" id="375175.AYR53_05730"/>
<dbReference type="InterPro" id="IPR002582">
    <property type="entry name" value="ACPS"/>
</dbReference>
<dbReference type="RefSeq" id="WP_068281168.1">
    <property type="nucleotide sequence ID" value="NZ_CP014873.1"/>
</dbReference>
<dbReference type="Pfam" id="PF01648">
    <property type="entry name" value="ACPS"/>
    <property type="match status" value="1"/>
</dbReference>
<protein>
    <recommendedName>
        <fullName evidence="1">Holo-[acyl-carrier-protein] synthase</fullName>
        <shortName evidence="1">Holo-ACP synthase</shortName>
        <ecNumber evidence="1">2.7.8.7</ecNumber>
    </recommendedName>
    <alternativeName>
        <fullName evidence="1">4'-phosphopantetheinyl transferase AcpS</fullName>
    </alternativeName>
</protein>
<keyword evidence="1" id="KW-0963">Cytoplasm</keyword>
<keyword evidence="1" id="KW-0808">Transferase</keyword>
<keyword evidence="1" id="KW-0444">Lipid biosynthesis</keyword>
<keyword evidence="1" id="KW-0443">Lipid metabolism</keyword>
<comment type="catalytic activity">
    <reaction evidence="1">
        <text>apo-[ACP] + CoA = holo-[ACP] + adenosine 3',5'-bisphosphate + H(+)</text>
        <dbReference type="Rhea" id="RHEA:12068"/>
        <dbReference type="Rhea" id="RHEA-COMP:9685"/>
        <dbReference type="Rhea" id="RHEA-COMP:9690"/>
        <dbReference type="ChEBI" id="CHEBI:15378"/>
        <dbReference type="ChEBI" id="CHEBI:29999"/>
        <dbReference type="ChEBI" id="CHEBI:57287"/>
        <dbReference type="ChEBI" id="CHEBI:58343"/>
        <dbReference type="ChEBI" id="CHEBI:64479"/>
        <dbReference type="EC" id="2.7.8.7"/>
    </reaction>
</comment>
<dbReference type="GeneID" id="42981748"/>
<evidence type="ECO:0000313" key="3">
    <source>
        <dbReference type="Proteomes" id="UP000078582"/>
    </source>
</evidence>
<comment type="subcellular location">
    <subcellularLocation>
        <location evidence="1">Cytoplasm</location>
    </subcellularLocation>
</comment>
<dbReference type="Gene3D" id="3.90.470.20">
    <property type="entry name" value="4'-phosphopantetheinyl transferase domain"/>
    <property type="match status" value="1"/>
</dbReference>
<reference evidence="2 3" key="1">
    <citation type="submission" date="2016-03" db="EMBL/GenBank/DDBJ databases">
        <title>Pediococcus and Lactobacillus from brewery environment - whole genome sequencing and assembly.</title>
        <authorList>
            <person name="Behr J."/>
            <person name="Geissler A.J."/>
            <person name="Vogel R.F."/>
        </authorList>
    </citation>
    <scope>NUCLEOTIDE SEQUENCE [LARGE SCALE GENOMIC DNA]</scope>
    <source>
        <strain evidence="2 3">TMW 1.1989</strain>
    </source>
</reference>
<dbReference type="GO" id="GO:0008897">
    <property type="term" value="F:holo-[acyl-carrier-protein] synthase activity"/>
    <property type="evidence" value="ECO:0007669"/>
    <property type="project" value="UniProtKB-UniRule"/>
</dbReference>
<dbReference type="InterPro" id="IPR004568">
    <property type="entry name" value="Ppantetheine-prot_Trfase_dom"/>
</dbReference>
<dbReference type="EMBL" id="CP014873">
    <property type="protein sequence ID" value="ANK62323.1"/>
    <property type="molecule type" value="Genomic_DNA"/>
</dbReference>
<dbReference type="InterPro" id="IPR037143">
    <property type="entry name" value="4-PPantetheinyl_Trfase_dom_sf"/>
</dbReference>
<keyword evidence="1" id="KW-0275">Fatty acid biosynthesis</keyword>
<dbReference type="SUPFAM" id="SSF56214">
    <property type="entry name" value="4'-phosphopantetheinyl transferase"/>
    <property type="match status" value="1"/>
</dbReference>
<comment type="function">
    <text evidence="1">Transfers the 4'-phosphopantetheine moiety from coenzyme A to a Ser of acyl-carrier-protein.</text>
</comment>
<dbReference type="Proteomes" id="UP000078582">
    <property type="component" value="Chromosome"/>
</dbReference>
<dbReference type="NCBIfam" id="TIGR00516">
    <property type="entry name" value="acpS"/>
    <property type="match status" value="1"/>
</dbReference>
<dbReference type="AlphaFoldDB" id="A0A192H218"/>
<comment type="similarity">
    <text evidence="1">Belongs to the P-Pant transferase superfamily. AcpS family.</text>
</comment>
<keyword evidence="1" id="KW-0460">Magnesium</keyword>
<dbReference type="EC" id="2.7.8.7" evidence="1"/>
<dbReference type="InterPro" id="IPR008278">
    <property type="entry name" value="4-PPantetheinyl_Trfase_dom"/>
</dbReference>
<evidence type="ECO:0000313" key="2">
    <source>
        <dbReference type="EMBL" id="ANK62323.1"/>
    </source>
</evidence>
<keyword evidence="3" id="KW-1185">Reference proteome</keyword>
<organism evidence="2 3">
    <name type="scientific">Loigolactobacillus backii</name>
    <dbReference type="NCBI Taxonomy" id="375175"/>
    <lineage>
        <taxon>Bacteria</taxon>
        <taxon>Bacillati</taxon>
        <taxon>Bacillota</taxon>
        <taxon>Bacilli</taxon>
        <taxon>Lactobacillales</taxon>
        <taxon>Lactobacillaceae</taxon>
        <taxon>Loigolactobacillus</taxon>
    </lineage>
</organism>
<dbReference type="GO" id="GO:0005737">
    <property type="term" value="C:cytoplasm"/>
    <property type="evidence" value="ECO:0007669"/>
    <property type="project" value="UniProtKB-SubCell"/>
</dbReference>
<sequence length="119" mass="13001">MVFGIGVDITDIARIKAARQKNPGFVQRVLTANEQVIFNTLSTKRQAEFLAGRFSAKESFGKALGSGIGKTSFQDIEILDNAIGKPEITLNPFDGNAFVSISHTDTLVMTEVVLEKRLE</sequence>
<dbReference type="GO" id="GO:0006633">
    <property type="term" value="P:fatty acid biosynthetic process"/>
    <property type="evidence" value="ECO:0007669"/>
    <property type="project" value="UniProtKB-UniRule"/>
</dbReference>
<keyword evidence="1" id="KW-0276">Fatty acid metabolism</keyword>
<dbReference type="GO" id="GO:0000287">
    <property type="term" value="F:magnesium ion binding"/>
    <property type="evidence" value="ECO:0007669"/>
    <property type="project" value="UniProtKB-UniRule"/>
</dbReference>
<comment type="cofactor">
    <cofactor evidence="1">
        <name>Mg(2+)</name>
        <dbReference type="ChEBI" id="CHEBI:18420"/>
    </cofactor>
</comment>
<accession>A0A192H218</accession>
<keyword evidence="1" id="KW-0479">Metal-binding</keyword>
<proteinExistence type="inferred from homology"/>